<evidence type="ECO:0000259" key="1">
    <source>
        <dbReference type="Pfam" id="PF01755"/>
    </source>
</evidence>
<sequence length="581" mass="68164">MPVINMKIKTLINEILPYGSRRRTATKKTLLKIFSVLNINCDFLEKIGNGKVSLSSGGRPCDFTIDQKLVILTTRHCMIIADLIGDCCKKVGIEYEIIIEKPKCGFSDQQHIVICPQMFTMLPEKYVAFQMEQSVSSRWFTDEYFEQLKKAEAVLDYSLVNIKFLEEHGIELSKIFYLPIDFRYNFNRKYRDIKKEYDVVFYGDNECERRQKILKRLSDKFNVRVVNNLFGEELYKELAKARVIVNIHYYEGALLETTRLYECISLGTSAIVSEKSVDFDEHDELRHFVEFVDIDDVDALERTVSKYIEQPSLLTETLSNMDIQRSEKKHTAFDYYFLRFLLATDNINFDNFYDNAADYIRFDNDFWCLGLPEYMERKQSFVSINKYGINYFPGLRHFLGWVGCGMSYKFMLRKAKEMDLESVTICEDDVLFCDDFLQKMATIRKYLHKTSNWDLFSGLIADVNPNTVISKVDDYDGIRFITLDKMTSTVFNVYNKQFLEKLEEWDSDNRDASINTIDRFIENLGNTIIITTNPFLVLCKDELTSTLWGFTNDTYNSMICQSNRKISNKIDEFLQQRDDLK</sequence>
<dbReference type="Pfam" id="PF01755">
    <property type="entry name" value="Glyco_transf_25"/>
    <property type="match status" value="1"/>
</dbReference>
<dbReference type="InterPro" id="IPR002654">
    <property type="entry name" value="Glyco_trans_25"/>
</dbReference>
<dbReference type="GO" id="GO:0032259">
    <property type="term" value="P:methylation"/>
    <property type="evidence" value="ECO:0007669"/>
    <property type="project" value="UniProtKB-KW"/>
</dbReference>
<comment type="caution">
    <text evidence="2">The sequence shown here is derived from an EMBL/GenBank/DDBJ whole genome shotgun (WGS) entry which is preliminary data.</text>
</comment>
<organism evidence="2 3">
    <name type="scientific">Anaerovibrio slackiae</name>
    <dbReference type="NCBI Taxonomy" id="2652309"/>
    <lineage>
        <taxon>Bacteria</taxon>
        <taxon>Bacillati</taxon>
        <taxon>Bacillota</taxon>
        <taxon>Negativicutes</taxon>
        <taxon>Selenomonadales</taxon>
        <taxon>Selenomonadaceae</taxon>
        <taxon>Anaerovibrio</taxon>
    </lineage>
</organism>
<accession>A0A6I2UEM6</accession>
<reference evidence="2 3" key="1">
    <citation type="submission" date="2019-08" db="EMBL/GenBank/DDBJ databases">
        <title>In-depth cultivation of the pig gut microbiome towards novel bacterial diversity and tailored functional studies.</title>
        <authorList>
            <person name="Wylensek D."/>
            <person name="Hitch T.C.A."/>
            <person name="Clavel T."/>
        </authorList>
    </citation>
    <scope>NUCLEOTIDE SEQUENCE [LARGE SCALE GENOMIC DNA]</scope>
    <source>
        <strain evidence="2 3">WCA-693-APC-5D-A</strain>
    </source>
</reference>
<evidence type="ECO:0000313" key="2">
    <source>
        <dbReference type="EMBL" id="MSU08100.1"/>
    </source>
</evidence>
<dbReference type="AlphaFoldDB" id="A0A6I2UEM6"/>
<evidence type="ECO:0000313" key="3">
    <source>
        <dbReference type="Proteomes" id="UP000433181"/>
    </source>
</evidence>
<feature type="domain" description="Glycosyl transferase family 25" evidence="1">
    <location>
        <begin position="400"/>
        <end position="466"/>
    </location>
</feature>
<proteinExistence type="predicted"/>
<protein>
    <submittedName>
        <fullName evidence="2">Methyltransferase type 11</fullName>
    </submittedName>
</protein>
<dbReference type="Proteomes" id="UP000433181">
    <property type="component" value="Unassembled WGS sequence"/>
</dbReference>
<keyword evidence="2" id="KW-0489">Methyltransferase</keyword>
<keyword evidence="3" id="KW-1185">Reference proteome</keyword>
<keyword evidence="2" id="KW-0808">Transferase</keyword>
<name>A0A6I2UEM6_9FIRM</name>
<dbReference type="GO" id="GO:0008168">
    <property type="term" value="F:methyltransferase activity"/>
    <property type="evidence" value="ECO:0007669"/>
    <property type="project" value="UniProtKB-KW"/>
</dbReference>
<dbReference type="EMBL" id="VUNR01000005">
    <property type="protein sequence ID" value="MSU08100.1"/>
    <property type="molecule type" value="Genomic_DNA"/>
</dbReference>
<gene>
    <name evidence="2" type="ORF">FYJ84_03720</name>
</gene>